<comment type="caution">
    <text evidence="2">The sequence shown here is derived from an EMBL/GenBank/DDBJ whole genome shotgun (WGS) entry which is preliminary data.</text>
</comment>
<gene>
    <name evidence="2" type="ORF">TIFTF001_053608</name>
    <name evidence="3" type="ORF">TIFTF001_053609</name>
</gene>
<evidence type="ECO:0000313" key="3">
    <source>
        <dbReference type="EMBL" id="GMN72838.1"/>
    </source>
</evidence>
<sequence>MRLRDQSEMVAGPSSPVASS</sequence>
<reference evidence="2" key="1">
    <citation type="submission" date="2023-07" db="EMBL/GenBank/DDBJ databases">
        <title>draft genome sequence of fig (Ficus carica).</title>
        <authorList>
            <person name="Takahashi T."/>
            <person name="Nishimura K."/>
        </authorList>
    </citation>
    <scope>NUCLEOTIDE SEQUENCE</scope>
</reference>
<protein>
    <submittedName>
        <fullName evidence="2">Uncharacterized protein</fullName>
    </submittedName>
</protein>
<evidence type="ECO:0000313" key="4">
    <source>
        <dbReference type="Proteomes" id="UP001187192"/>
    </source>
</evidence>
<feature type="region of interest" description="Disordered" evidence="1">
    <location>
        <begin position="1"/>
        <end position="20"/>
    </location>
</feature>
<dbReference type="EMBL" id="BTGU01013034">
    <property type="protein sequence ID" value="GMN72831.1"/>
    <property type="molecule type" value="Genomic_DNA"/>
</dbReference>
<dbReference type="AlphaFoldDB" id="A0AA88JHN8"/>
<proteinExistence type="predicted"/>
<organism evidence="2 4">
    <name type="scientific">Ficus carica</name>
    <name type="common">Common fig</name>
    <dbReference type="NCBI Taxonomy" id="3494"/>
    <lineage>
        <taxon>Eukaryota</taxon>
        <taxon>Viridiplantae</taxon>
        <taxon>Streptophyta</taxon>
        <taxon>Embryophyta</taxon>
        <taxon>Tracheophyta</taxon>
        <taxon>Spermatophyta</taxon>
        <taxon>Magnoliopsida</taxon>
        <taxon>eudicotyledons</taxon>
        <taxon>Gunneridae</taxon>
        <taxon>Pentapetalae</taxon>
        <taxon>rosids</taxon>
        <taxon>fabids</taxon>
        <taxon>Rosales</taxon>
        <taxon>Moraceae</taxon>
        <taxon>Ficeae</taxon>
        <taxon>Ficus</taxon>
    </lineage>
</organism>
<name>A0AA88JHN8_FICCA</name>
<evidence type="ECO:0000313" key="2">
    <source>
        <dbReference type="EMBL" id="GMN72831.1"/>
    </source>
</evidence>
<keyword evidence="4" id="KW-1185">Reference proteome</keyword>
<accession>A0AA88JHN8</accession>
<evidence type="ECO:0000256" key="1">
    <source>
        <dbReference type="SAM" id="MobiDB-lite"/>
    </source>
</evidence>
<dbReference type="EMBL" id="BTGU01013036">
    <property type="protein sequence ID" value="GMN72838.1"/>
    <property type="molecule type" value="Genomic_DNA"/>
</dbReference>
<dbReference type="Proteomes" id="UP001187192">
    <property type="component" value="Unassembled WGS sequence"/>
</dbReference>